<proteinExistence type="inferred from homology"/>
<feature type="compositionally biased region" description="Basic and acidic residues" evidence="3">
    <location>
        <begin position="1"/>
        <end position="12"/>
    </location>
</feature>
<comment type="caution">
    <text evidence="4">The sequence shown here is derived from an EMBL/GenBank/DDBJ whole genome shotgun (WGS) entry which is preliminary data.</text>
</comment>
<dbReference type="GO" id="GO:0008374">
    <property type="term" value="F:O-acyltransferase activity"/>
    <property type="evidence" value="ECO:0007669"/>
    <property type="project" value="TreeGrafter"/>
</dbReference>
<evidence type="ECO:0000313" key="5">
    <source>
        <dbReference type="Proteomes" id="UP000037773"/>
    </source>
</evidence>
<evidence type="ECO:0008006" key="6">
    <source>
        <dbReference type="Google" id="ProtNLM"/>
    </source>
</evidence>
<evidence type="ECO:0000256" key="3">
    <source>
        <dbReference type="SAM" id="MobiDB-lite"/>
    </source>
</evidence>
<keyword evidence="2" id="KW-0808">Transferase</keyword>
<reference evidence="4 5" key="1">
    <citation type="submission" date="2015-07" db="EMBL/GenBank/DDBJ databases">
        <authorList>
            <person name="Noorani M."/>
        </authorList>
    </citation>
    <scope>NUCLEOTIDE SEQUENCE [LARGE SCALE GENOMIC DNA]</scope>
    <source>
        <strain evidence="4 5">NRRL B-24567</strain>
    </source>
</reference>
<dbReference type="Proteomes" id="UP000037773">
    <property type="component" value="Unassembled WGS sequence"/>
</dbReference>
<dbReference type="EMBL" id="LGCN01000119">
    <property type="protein sequence ID" value="KOT40818.1"/>
    <property type="molecule type" value="Genomic_DNA"/>
</dbReference>
<name>A0A0M8QN58_9ACTN</name>
<keyword evidence="5" id="KW-1185">Reference proteome</keyword>
<gene>
    <name evidence="4" type="ORF">ADK41_11880</name>
</gene>
<dbReference type="Gene3D" id="2.160.10.10">
    <property type="entry name" value="Hexapeptide repeat proteins"/>
    <property type="match status" value="1"/>
</dbReference>
<dbReference type="PATRIC" id="fig|36816.3.peg.2566"/>
<organism evidence="4 5">
    <name type="scientific">Streptomyces caelestis</name>
    <dbReference type="NCBI Taxonomy" id="36816"/>
    <lineage>
        <taxon>Bacteria</taxon>
        <taxon>Bacillati</taxon>
        <taxon>Actinomycetota</taxon>
        <taxon>Actinomycetes</taxon>
        <taxon>Kitasatosporales</taxon>
        <taxon>Streptomycetaceae</taxon>
        <taxon>Streptomyces</taxon>
    </lineage>
</organism>
<dbReference type="GO" id="GO:0005829">
    <property type="term" value="C:cytosol"/>
    <property type="evidence" value="ECO:0007669"/>
    <property type="project" value="TreeGrafter"/>
</dbReference>
<feature type="region of interest" description="Disordered" evidence="3">
    <location>
        <begin position="1"/>
        <end position="24"/>
    </location>
</feature>
<evidence type="ECO:0000256" key="1">
    <source>
        <dbReference type="ARBA" id="ARBA00007274"/>
    </source>
</evidence>
<dbReference type="InterPro" id="IPR051159">
    <property type="entry name" value="Hexapeptide_acetyltransf"/>
</dbReference>
<evidence type="ECO:0000313" key="4">
    <source>
        <dbReference type="EMBL" id="KOT40818.1"/>
    </source>
</evidence>
<evidence type="ECO:0000256" key="2">
    <source>
        <dbReference type="ARBA" id="ARBA00022679"/>
    </source>
</evidence>
<dbReference type="PANTHER" id="PTHR23416:SF23">
    <property type="entry name" value="ACETYLTRANSFERASE C18B11.09C-RELATED"/>
    <property type="match status" value="1"/>
</dbReference>
<dbReference type="SUPFAM" id="SSF51161">
    <property type="entry name" value="Trimeric LpxA-like enzymes"/>
    <property type="match status" value="1"/>
</dbReference>
<accession>A0A0M8QN58</accession>
<protein>
    <recommendedName>
        <fullName evidence="6">Acetyltransferase</fullName>
    </recommendedName>
</protein>
<dbReference type="AlphaFoldDB" id="A0A0M8QN58"/>
<dbReference type="InterPro" id="IPR011004">
    <property type="entry name" value="Trimer_LpxA-like_sf"/>
</dbReference>
<sequence>MVRPVRFHDTRGEPVAQDDGAEREVHRRMAAHELCTDSAPGLDRLEEERLRGKELAAAGAVVLPGVTVGRGSVGGAGSVVTADVPPMTVVAGTPARVLRPITDADRGWTYRPPRTARA</sequence>
<comment type="similarity">
    <text evidence="1">Belongs to the transferase hexapeptide repeat family.</text>
</comment>
<dbReference type="PANTHER" id="PTHR23416">
    <property type="entry name" value="SIALIC ACID SYNTHASE-RELATED"/>
    <property type="match status" value="1"/>
</dbReference>